<evidence type="ECO:0000313" key="1">
    <source>
        <dbReference type="EMBL" id="MBX21480.1"/>
    </source>
</evidence>
<reference evidence="1" key="1">
    <citation type="submission" date="2018-02" db="EMBL/GenBank/DDBJ databases">
        <title>Rhizophora mucronata_Transcriptome.</title>
        <authorList>
            <person name="Meera S.P."/>
            <person name="Sreeshan A."/>
            <person name="Augustine A."/>
        </authorList>
    </citation>
    <scope>NUCLEOTIDE SEQUENCE</scope>
    <source>
        <tissue evidence="1">Leaf</tissue>
    </source>
</reference>
<name>A0A2P2LU39_RHIMU</name>
<sequence>MWSLYSSKC</sequence>
<proteinExistence type="predicted"/>
<dbReference type="EMBL" id="GGEC01040996">
    <property type="protein sequence ID" value="MBX21480.1"/>
    <property type="molecule type" value="Transcribed_RNA"/>
</dbReference>
<accession>A0A2P2LU39</accession>
<organism evidence="1">
    <name type="scientific">Rhizophora mucronata</name>
    <name type="common">Asiatic mangrove</name>
    <dbReference type="NCBI Taxonomy" id="61149"/>
    <lineage>
        <taxon>Eukaryota</taxon>
        <taxon>Viridiplantae</taxon>
        <taxon>Streptophyta</taxon>
        <taxon>Embryophyta</taxon>
        <taxon>Tracheophyta</taxon>
        <taxon>Spermatophyta</taxon>
        <taxon>Magnoliopsida</taxon>
        <taxon>eudicotyledons</taxon>
        <taxon>Gunneridae</taxon>
        <taxon>Pentapetalae</taxon>
        <taxon>rosids</taxon>
        <taxon>fabids</taxon>
        <taxon>Malpighiales</taxon>
        <taxon>Rhizophoraceae</taxon>
        <taxon>Rhizophora</taxon>
    </lineage>
</organism>
<protein>
    <submittedName>
        <fullName evidence="1">Uncharacterized protein</fullName>
    </submittedName>
</protein>